<accession>A0ABR0MDK3</accession>
<dbReference type="PANTHER" id="PTHR13052:SF0">
    <property type="entry name" value="DNA-BINDING PROTEIN-LIKE"/>
    <property type="match status" value="1"/>
</dbReference>
<keyword evidence="3" id="KW-1185">Reference proteome</keyword>
<proteinExistence type="predicted"/>
<protein>
    <recommendedName>
        <fullName evidence="1">Nuclear factor related to kappa-B-binding protein second winged helix domain-containing protein</fullName>
    </recommendedName>
</protein>
<name>A0ABR0MDK3_GOSAR</name>
<comment type="caution">
    <text evidence="2">The sequence shown here is derived from an EMBL/GenBank/DDBJ whole genome shotgun (WGS) entry which is preliminary data.</text>
</comment>
<evidence type="ECO:0000259" key="1">
    <source>
        <dbReference type="Pfam" id="PF25793"/>
    </source>
</evidence>
<dbReference type="InterPro" id="IPR024867">
    <property type="entry name" value="NFRKB"/>
</dbReference>
<dbReference type="PANTHER" id="PTHR13052">
    <property type="entry name" value="NFRKB-RELATED"/>
    <property type="match status" value="1"/>
</dbReference>
<evidence type="ECO:0000313" key="2">
    <source>
        <dbReference type="EMBL" id="KAK5771336.1"/>
    </source>
</evidence>
<dbReference type="Proteomes" id="UP001358586">
    <property type="component" value="Chromosome 13"/>
</dbReference>
<organism evidence="2 3">
    <name type="scientific">Gossypium arboreum</name>
    <name type="common">Tree cotton</name>
    <name type="synonym">Gossypium nanking</name>
    <dbReference type="NCBI Taxonomy" id="29729"/>
    <lineage>
        <taxon>Eukaryota</taxon>
        <taxon>Viridiplantae</taxon>
        <taxon>Streptophyta</taxon>
        <taxon>Embryophyta</taxon>
        <taxon>Tracheophyta</taxon>
        <taxon>Spermatophyta</taxon>
        <taxon>Magnoliopsida</taxon>
        <taxon>eudicotyledons</taxon>
        <taxon>Gunneridae</taxon>
        <taxon>Pentapetalae</taxon>
        <taxon>rosids</taxon>
        <taxon>malvids</taxon>
        <taxon>Malvales</taxon>
        <taxon>Malvaceae</taxon>
        <taxon>Malvoideae</taxon>
        <taxon>Gossypium</taxon>
    </lineage>
</organism>
<reference evidence="2 3" key="1">
    <citation type="submission" date="2023-03" db="EMBL/GenBank/DDBJ databases">
        <title>WGS of Gossypium arboreum.</title>
        <authorList>
            <person name="Yu D."/>
        </authorList>
    </citation>
    <scope>NUCLEOTIDE SEQUENCE [LARGE SCALE GENOMIC DNA]</scope>
    <source>
        <tissue evidence="2">Leaf</tissue>
    </source>
</reference>
<dbReference type="EMBL" id="JARKNE010000013">
    <property type="protein sequence ID" value="KAK5771336.1"/>
    <property type="molecule type" value="Genomic_DNA"/>
</dbReference>
<sequence length="81" mass="9937">MGTRVDVCILIRDLQYIMEEILNEQLNQVVSGALDRLHYQHDPCVRFNAEKKLWFYLHRDKEEDDFKYDVTLSTRKQRRHR</sequence>
<evidence type="ECO:0000313" key="3">
    <source>
        <dbReference type="Proteomes" id="UP001358586"/>
    </source>
</evidence>
<feature type="domain" description="Nuclear factor related to kappa-B-binding protein second winged helix" evidence="1">
    <location>
        <begin position="1"/>
        <end position="64"/>
    </location>
</feature>
<gene>
    <name evidence="2" type="ORF">PVK06_047534</name>
</gene>
<dbReference type="Pfam" id="PF25793">
    <property type="entry name" value="WHD_2nd_NFRKB"/>
    <property type="match status" value="1"/>
</dbReference>
<dbReference type="InterPro" id="IPR057748">
    <property type="entry name" value="NFRKB_WH_2"/>
</dbReference>